<dbReference type="Proteomes" id="UP000499080">
    <property type="component" value="Unassembled WGS sequence"/>
</dbReference>
<protein>
    <submittedName>
        <fullName evidence="1">Uncharacterized protein</fullName>
    </submittedName>
</protein>
<reference evidence="1 2" key="1">
    <citation type="journal article" date="2019" name="Sci. Rep.">
        <title>Orb-weaving spider Araneus ventricosus genome elucidates the spidroin gene catalogue.</title>
        <authorList>
            <person name="Kono N."/>
            <person name="Nakamura H."/>
            <person name="Ohtoshi R."/>
            <person name="Moran D.A.P."/>
            <person name="Shinohara A."/>
            <person name="Yoshida Y."/>
            <person name="Fujiwara M."/>
            <person name="Mori M."/>
            <person name="Tomita M."/>
            <person name="Arakawa K."/>
        </authorList>
    </citation>
    <scope>NUCLEOTIDE SEQUENCE [LARGE SCALE GENOMIC DNA]</scope>
</reference>
<keyword evidence="2" id="KW-1185">Reference proteome</keyword>
<gene>
    <name evidence="1" type="ORF">AVEN_134455_1</name>
</gene>
<organism evidence="1 2">
    <name type="scientific">Araneus ventricosus</name>
    <name type="common">Orbweaver spider</name>
    <name type="synonym">Epeira ventricosa</name>
    <dbReference type="NCBI Taxonomy" id="182803"/>
    <lineage>
        <taxon>Eukaryota</taxon>
        <taxon>Metazoa</taxon>
        <taxon>Ecdysozoa</taxon>
        <taxon>Arthropoda</taxon>
        <taxon>Chelicerata</taxon>
        <taxon>Arachnida</taxon>
        <taxon>Araneae</taxon>
        <taxon>Araneomorphae</taxon>
        <taxon>Entelegynae</taxon>
        <taxon>Araneoidea</taxon>
        <taxon>Araneidae</taxon>
        <taxon>Araneus</taxon>
    </lineage>
</organism>
<feature type="non-terminal residue" evidence="1">
    <location>
        <position position="44"/>
    </location>
</feature>
<comment type="caution">
    <text evidence="1">The sequence shown here is derived from an EMBL/GenBank/DDBJ whole genome shotgun (WGS) entry which is preliminary data.</text>
</comment>
<proteinExistence type="predicted"/>
<name>A0A4Y2E3L3_ARAVE</name>
<evidence type="ECO:0000313" key="2">
    <source>
        <dbReference type="Proteomes" id="UP000499080"/>
    </source>
</evidence>
<evidence type="ECO:0000313" key="1">
    <source>
        <dbReference type="EMBL" id="GBM22454.1"/>
    </source>
</evidence>
<accession>A0A4Y2E3L3</accession>
<dbReference type="AlphaFoldDB" id="A0A4Y2E3L3"/>
<sequence>MIGKSQTKRDHSGGVEWRRTSPRRRTFWCLHVITATEIESASNG</sequence>
<dbReference type="EMBL" id="BGPR01244835">
    <property type="protein sequence ID" value="GBM22454.1"/>
    <property type="molecule type" value="Genomic_DNA"/>
</dbReference>